<reference evidence="3 4" key="1">
    <citation type="submission" date="2016-09" db="EMBL/GenBank/DDBJ databases">
        <title>Extensive genetic diversity and differential bi-allelic expression allows diatom success in the polar Southern Ocean.</title>
        <authorList>
            <consortium name="DOE Joint Genome Institute"/>
            <person name="Mock T."/>
            <person name="Otillar R.P."/>
            <person name="Strauss J."/>
            <person name="Dupont C."/>
            <person name="Frickenhaus S."/>
            <person name="Maumus F."/>
            <person name="Mcmullan M."/>
            <person name="Sanges R."/>
            <person name="Schmutz J."/>
            <person name="Toseland A."/>
            <person name="Valas R."/>
            <person name="Veluchamy A."/>
            <person name="Ward B.J."/>
            <person name="Allen A."/>
            <person name="Barry K."/>
            <person name="Falciatore A."/>
            <person name="Ferrante M."/>
            <person name="Fortunato A.E."/>
            <person name="Gloeckner G."/>
            <person name="Gruber A."/>
            <person name="Hipkin R."/>
            <person name="Janech M."/>
            <person name="Kroth P."/>
            <person name="Leese F."/>
            <person name="Lindquist E."/>
            <person name="Lyon B.R."/>
            <person name="Martin J."/>
            <person name="Mayer C."/>
            <person name="Parker M."/>
            <person name="Quesneville H."/>
            <person name="Raymond J."/>
            <person name="Uhlig C."/>
            <person name="Valentin K.U."/>
            <person name="Worden A.Z."/>
            <person name="Armbrust E.V."/>
            <person name="Bowler C."/>
            <person name="Green B."/>
            <person name="Moulton V."/>
            <person name="Van Oosterhout C."/>
            <person name="Grigoriev I."/>
        </authorList>
    </citation>
    <scope>NUCLEOTIDE SEQUENCE [LARGE SCALE GENOMIC DNA]</scope>
    <source>
        <strain evidence="3 4">CCMP1102</strain>
    </source>
</reference>
<dbReference type="Gene3D" id="3.10.20.90">
    <property type="entry name" value="Phosphatidylinositol 3-kinase Catalytic Subunit, Chain A, domain 1"/>
    <property type="match status" value="1"/>
</dbReference>
<proteinExistence type="predicted"/>
<dbReference type="InterPro" id="IPR002634">
    <property type="entry name" value="BolA"/>
</dbReference>
<feature type="domain" description="Fe-S metabolism associated" evidence="2">
    <location>
        <begin position="11"/>
        <end position="137"/>
    </location>
</feature>
<dbReference type="InParanoid" id="A0A1E7ERR3"/>
<feature type="region of interest" description="Disordered" evidence="1">
    <location>
        <begin position="141"/>
        <end position="197"/>
    </location>
</feature>
<dbReference type="EMBL" id="KV784380">
    <property type="protein sequence ID" value="OEU08474.1"/>
    <property type="molecule type" value="Genomic_DNA"/>
</dbReference>
<accession>A0A1E7ERR3</accession>
<dbReference type="KEGG" id="fcy:FRACYDRAFT_196360"/>
<protein>
    <recommendedName>
        <fullName evidence="2">Fe-S metabolism associated domain-containing protein</fullName>
    </recommendedName>
</protein>
<sequence length="283" mass="30955">MTPELKKVTNAFAIIQEEQTRYKQLLYMAQSTKEANNLPESSKIVENKVPGCLSTVYVDGSAIYNKDMDDYVINFLGDSDGLMTKGLVALLVRCLSGNTAKAIQNVDPQFIKIARIDQSLTPGRNNGFLNMLQSMKNKALSLDEAARRQEEEEGTAGGTSNNSTTEEGKSTSTPVDVNNNSKTNDSSSDDDDEEGGPKYKAIVQSLQALQPTSVQLDDNSDQYGDDCESHFGLYIVAPAFEGLNVIKRQQLIYMILGDLMPQIEALQITSFTPDEEAAQQSAS</sequence>
<evidence type="ECO:0000259" key="2">
    <source>
        <dbReference type="Pfam" id="PF02657"/>
    </source>
</evidence>
<gene>
    <name evidence="3" type="ORF">FRACYDRAFT_196360</name>
</gene>
<dbReference type="SUPFAM" id="SSF82649">
    <property type="entry name" value="SufE/NifU"/>
    <property type="match status" value="1"/>
</dbReference>
<evidence type="ECO:0000313" key="3">
    <source>
        <dbReference type="EMBL" id="OEU08474.1"/>
    </source>
</evidence>
<dbReference type="PANTHER" id="PTHR46230">
    <property type="match status" value="1"/>
</dbReference>
<dbReference type="Proteomes" id="UP000095751">
    <property type="component" value="Unassembled WGS sequence"/>
</dbReference>
<dbReference type="Pfam" id="PF02657">
    <property type="entry name" value="SufE"/>
    <property type="match status" value="1"/>
</dbReference>
<dbReference type="InterPro" id="IPR003808">
    <property type="entry name" value="Fe-S_metab-assoc_dom"/>
</dbReference>
<dbReference type="OrthoDB" id="411584at2759"/>
<name>A0A1E7ERR3_9STRA</name>
<organism evidence="3 4">
    <name type="scientific">Fragilariopsis cylindrus CCMP1102</name>
    <dbReference type="NCBI Taxonomy" id="635003"/>
    <lineage>
        <taxon>Eukaryota</taxon>
        <taxon>Sar</taxon>
        <taxon>Stramenopiles</taxon>
        <taxon>Ochrophyta</taxon>
        <taxon>Bacillariophyta</taxon>
        <taxon>Bacillariophyceae</taxon>
        <taxon>Bacillariophycidae</taxon>
        <taxon>Bacillariales</taxon>
        <taxon>Bacillariaceae</taxon>
        <taxon>Fragilariopsis</taxon>
    </lineage>
</organism>
<dbReference type="Gene3D" id="3.90.1010.10">
    <property type="match status" value="1"/>
</dbReference>
<evidence type="ECO:0000256" key="1">
    <source>
        <dbReference type="SAM" id="MobiDB-lite"/>
    </source>
</evidence>
<dbReference type="GO" id="GO:0016226">
    <property type="term" value="P:iron-sulfur cluster assembly"/>
    <property type="evidence" value="ECO:0007669"/>
    <property type="project" value="TreeGrafter"/>
</dbReference>
<dbReference type="PANTHER" id="PTHR46230:SF3">
    <property type="entry name" value="SUFE-LIKE PROTEIN 1, CHLOROPLASTIC_MITOCHONDRIAL"/>
    <property type="match status" value="1"/>
</dbReference>
<evidence type="ECO:0000313" key="4">
    <source>
        <dbReference type="Proteomes" id="UP000095751"/>
    </source>
</evidence>
<dbReference type="Pfam" id="PF01722">
    <property type="entry name" value="BolA"/>
    <property type="match status" value="1"/>
</dbReference>
<feature type="compositionally biased region" description="Low complexity" evidence="1">
    <location>
        <begin position="176"/>
        <end position="186"/>
    </location>
</feature>
<dbReference type="SUPFAM" id="SSF82657">
    <property type="entry name" value="BolA-like"/>
    <property type="match status" value="1"/>
</dbReference>
<dbReference type="AlphaFoldDB" id="A0A1E7ERR3"/>
<dbReference type="InterPro" id="IPR036065">
    <property type="entry name" value="BolA-like_sf"/>
</dbReference>
<keyword evidence="4" id="KW-1185">Reference proteome</keyword>